<organism evidence="2 3">
    <name type="scientific">Trichonephila clavata</name>
    <name type="common">Joro spider</name>
    <name type="synonym">Nephila clavata</name>
    <dbReference type="NCBI Taxonomy" id="2740835"/>
    <lineage>
        <taxon>Eukaryota</taxon>
        <taxon>Metazoa</taxon>
        <taxon>Ecdysozoa</taxon>
        <taxon>Arthropoda</taxon>
        <taxon>Chelicerata</taxon>
        <taxon>Arachnida</taxon>
        <taxon>Araneae</taxon>
        <taxon>Araneomorphae</taxon>
        <taxon>Entelegynae</taxon>
        <taxon>Araneoidea</taxon>
        <taxon>Nephilidae</taxon>
        <taxon>Trichonephila</taxon>
    </lineage>
</organism>
<reference evidence="2" key="1">
    <citation type="submission" date="2020-07" db="EMBL/GenBank/DDBJ databases">
        <title>Multicomponent nature underlies the extraordinary mechanical properties of spider dragline silk.</title>
        <authorList>
            <person name="Kono N."/>
            <person name="Nakamura H."/>
            <person name="Mori M."/>
            <person name="Yoshida Y."/>
            <person name="Ohtoshi R."/>
            <person name="Malay A.D."/>
            <person name="Moran D.A.P."/>
            <person name="Tomita M."/>
            <person name="Numata K."/>
            <person name="Arakawa K."/>
        </authorList>
    </citation>
    <scope>NUCLEOTIDE SEQUENCE</scope>
</reference>
<protein>
    <submittedName>
        <fullName evidence="2">DUF1758 domain-containing protein</fullName>
    </submittedName>
</protein>
<dbReference type="GO" id="GO:0071897">
    <property type="term" value="P:DNA biosynthetic process"/>
    <property type="evidence" value="ECO:0007669"/>
    <property type="project" value="UniProtKB-ARBA"/>
</dbReference>
<proteinExistence type="predicted"/>
<keyword evidence="3" id="KW-1185">Reference proteome</keyword>
<evidence type="ECO:0000313" key="2">
    <source>
        <dbReference type="EMBL" id="GFR19161.1"/>
    </source>
</evidence>
<accession>A0A8X6JUJ4</accession>
<dbReference type="InterPro" id="IPR043502">
    <property type="entry name" value="DNA/RNA_pol_sf"/>
</dbReference>
<dbReference type="EMBL" id="BMAO01027712">
    <property type="protein sequence ID" value="GFR19161.1"/>
    <property type="molecule type" value="Genomic_DNA"/>
</dbReference>
<name>A0A8X6JUJ4_TRICU</name>
<dbReference type="PANTHER" id="PTHR47331">
    <property type="entry name" value="PHD-TYPE DOMAIN-CONTAINING PROTEIN"/>
    <property type="match status" value="1"/>
</dbReference>
<dbReference type="Proteomes" id="UP000887116">
    <property type="component" value="Unassembled WGS sequence"/>
</dbReference>
<evidence type="ECO:0000313" key="3">
    <source>
        <dbReference type="Proteomes" id="UP000887116"/>
    </source>
</evidence>
<evidence type="ECO:0000256" key="1">
    <source>
        <dbReference type="SAM" id="Coils"/>
    </source>
</evidence>
<dbReference type="AlphaFoldDB" id="A0A8X6JUJ4"/>
<sequence>MAFKLNYKKTELIRLAEEMGLEISAGAKVIQLKNLIESSDLYRDDIDFVRELMSNIQEEKRDEIELQKLKLSQFEKELELINAKKGLADISQVSETKESSSLTDNLECLIRNIQKMYRQILVEASQRDLQRILWMVGPEEEIVTYRLKTVTYGMSNAPFLAIRTLQQFAQDEKTRFHLASEALLNDTYMDDIVSGAPDIETARRLQSELQDALQSCGMVLHKWSSNSPELLNSSSSSDVEHLPLTAEFDLSVKTLDINWKPLQDCFVF</sequence>
<feature type="coiled-coil region" evidence="1">
    <location>
        <begin position="49"/>
        <end position="84"/>
    </location>
</feature>
<keyword evidence="1" id="KW-0175">Coiled coil</keyword>
<dbReference type="PANTHER" id="PTHR47331:SF1">
    <property type="entry name" value="GAG-LIKE PROTEIN"/>
    <property type="match status" value="1"/>
</dbReference>
<dbReference type="SUPFAM" id="SSF56672">
    <property type="entry name" value="DNA/RNA polymerases"/>
    <property type="match status" value="1"/>
</dbReference>
<dbReference type="OrthoDB" id="6434259at2759"/>
<comment type="caution">
    <text evidence="2">The sequence shown here is derived from an EMBL/GenBank/DDBJ whole genome shotgun (WGS) entry which is preliminary data.</text>
</comment>
<gene>
    <name evidence="2" type="primary">AVEN_116543_1</name>
    <name evidence="2" type="ORF">TNCT_29171</name>
</gene>